<evidence type="ECO:0000313" key="2">
    <source>
        <dbReference type="EMBL" id="MDM3930155.1"/>
    </source>
</evidence>
<evidence type="ECO:0000256" key="1">
    <source>
        <dbReference type="SAM" id="MobiDB-lite"/>
    </source>
</evidence>
<comment type="caution">
    <text evidence="2">The sequence shown here is derived from an EMBL/GenBank/DDBJ whole genome shotgun (WGS) entry which is preliminary data.</text>
</comment>
<reference evidence="2" key="1">
    <citation type="submission" date="2023-06" db="EMBL/GenBank/DDBJ databases">
        <title>Itaconate inhibition of nontuberculous mycobacteria.</title>
        <authorList>
            <person name="Breen P."/>
            <person name="Zimbric M."/>
            <person name="Caverly L."/>
        </authorList>
    </citation>
    <scope>NUCLEOTIDE SEQUENCE</scope>
    <source>
        <strain evidence="2">FLAC1071</strain>
    </source>
</reference>
<dbReference type="EMBL" id="JASZZX010000064">
    <property type="protein sequence ID" value="MDM3930155.1"/>
    <property type="molecule type" value="Genomic_DNA"/>
</dbReference>
<proteinExistence type="predicted"/>
<feature type="region of interest" description="Disordered" evidence="1">
    <location>
        <begin position="312"/>
        <end position="339"/>
    </location>
</feature>
<keyword evidence="3" id="KW-1185">Reference proteome</keyword>
<organism evidence="2 3">
    <name type="scientific">Mycobacterium intracellulare subsp. chimaera</name>
    <dbReference type="NCBI Taxonomy" id="222805"/>
    <lineage>
        <taxon>Bacteria</taxon>
        <taxon>Bacillati</taxon>
        <taxon>Actinomycetota</taxon>
        <taxon>Actinomycetes</taxon>
        <taxon>Mycobacteriales</taxon>
        <taxon>Mycobacteriaceae</taxon>
        <taxon>Mycobacterium</taxon>
        <taxon>Mycobacterium avium complex (MAC)</taxon>
    </lineage>
</organism>
<dbReference type="Proteomes" id="UP001529272">
    <property type="component" value="Unassembled WGS sequence"/>
</dbReference>
<protein>
    <submittedName>
        <fullName evidence="2">Uncharacterized protein</fullName>
    </submittedName>
</protein>
<dbReference type="RefSeq" id="WP_069954087.1">
    <property type="nucleotide sequence ID" value="NZ_CP012886.2"/>
</dbReference>
<name>A0ABT7PA37_MYCIT</name>
<evidence type="ECO:0000313" key="3">
    <source>
        <dbReference type="Proteomes" id="UP001529272"/>
    </source>
</evidence>
<reference evidence="2" key="2">
    <citation type="submission" date="2023-06" db="EMBL/GenBank/DDBJ databases">
        <authorList>
            <person name="Spilker T."/>
        </authorList>
    </citation>
    <scope>NUCLEOTIDE SEQUENCE</scope>
    <source>
        <strain evidence="2">FLAC1071</strain>
    </source>
</reference>
<accession>A0ABT7PA37</accession>
<sequence length="403" mass="44116">MNDNDRDPPELGVLLELVHRGATSFTTVQATYRIWRHEERLAAAFRADIEERKSRGVSIASASAVAVGSGAPAPAEREEVVRIWRDGDRIRQEREGGGWLDGSYGVRRGELWWSWNSHMGALSNQDNPRGGSSSIGEELAVMLDPTPLLGALQFVAVGRSIIGGRATLTARATARPSQRGELRSVLHRLGRGADHYTLEIDFDRGVLLEAVALRDGQPFHRITTAEITFDHPIAEERFHFEPPAGDEIHTIGGPARPQRLWRLSLPEAQQRAPFTVLIPDHIPANWHVLCVFLDAFPARPARPATVSLTYRSDDGHESVSLSESSATDRPAGYEQLTSSDAWQDVERNGTVVRVTKPGAFWSQAQAHVERDGTFVVLSSETLSSDQLASLAAGLKPAPITGSI</sequence>
<gene>
    <name evidence="2" type="ORF">QRB35_29880</name>
</gene>